<dbReference type="InterPro" id="IPR014464">
    <property type="entry name" value="CvfB_fam"/>
</dbReference>
<dbReference type="eggNOG" id="COG2996">
    <property type="taxonomic scope" value="Bacteria"/>
</dbReference>
<dbReference type="Proteomes" id="UP000028700">
    <property type="component" value="Unassembled WGS sequence"/>
</dbReference>
<name>A0A081BHA9_9LACO</name>
<dbReference type="EMBL" id="BBJM01000006">
    <property type="protein sequence ID" value="GAK47427.1"/>
    <property type="molecule type" value="Genomic_DNA"/>
</dbReference>
<feature type="domain" description="Conserved virulence factor B second S1" evidence="4">
    <location>
        <begin position="73"/>
        <end position="134"/>
    </location>
</feature>
<feature type="domain" description="Conserved virulence factor B-like winged helix" evidence="3">
    <location>
        <begin position="226"/>
        <end position="284"/>
    </location>
</feature>
<reference evidence="6" key="1">
    <citation type="journal article" date="2014" name="Genome Announc.">
        <title>Draft Genome Sequence of Lactobacillus oryzae Strain SG293T.</title>
        <authorList>
            <person name="Tanizawa Y."/>
            <person name="Fujisawa T."/>
            <person name="Mochizuki T."/>
            <person name="Kaminuma E."/>
            <person name="Nakamura Y."/>
            <person name="Tohno M."/>
        </authorList>
    </citation>
    <scope>NUCLEOTIDE SEQUENCE [LARGE SCALE GENOMIC DNA]</scope>
    <source>
        <strain evidence="6">SG293</strain>
    </source>
</reference>
<comment type="similarity">
    <text evidence="1">Belongs to the CvfB family.</text>
</comment>
<dbReference type="InterPro" id="IPR048588">
    <property type="entry name" value="CvfB_S1_2nd"/>
</dbReference>
<dbReference type="Pfam" id="PF21543">
    <property type="entry name" value="CvfB_2nd"/>
    <property type="match status" value="1"/>
</dbReference>
<dbReference type="Gene3D" id="2.40.50.140">
    <property type="entry name" value="Nucleic acid-binding proteins"/>
    <property type="match status" value="2"/>
</dbReference>
<dbReference type="Gene3D" id="2.40.50.330">
    <property type="match status" value="1"/>
</dbReference>
<dbReference type="PANTHER" id="PTHR37296">
    <property type="entry name" value="CONSERVED VIRULENCE FACTOR B"/>
    <property type="match status" value="1"/>
</dbReference>
<dbReference type="InterPro" id="IPR040764">
    <property type="entry name" value="CvfB_WH"/>
</dbReference>
<dbReference type="InterPro" id="IPR039566">
    <property type="entry name" value="CvfB_S1_st"/>
</dbReference>
<dbReference type="Pfam" id="PF13509">
    <property type="entry name" value="S1_2"/>
    <property type="match status" value="1"/>
</dbReference>
<dbReference type="Pfam" id="PF21191">
    <property type="entry name" value="CvfB_1st"/>
    <property type="match status" value="1"/>
</dbReference>
<dbReference type="RefSeq" id="WP_034526719.1">
    <property type="nucleotide sequence ID" value="NZ_BBAZ01000001.1"/>
</dbReference>
<evidence type="ECO:0000313" key="7">
    <source>
        <dbReference type="Proteomes" id="UP000028700"/>
    </source>
</evidence>
<organism evidence="6 7">
    <name type="scientific">Secundilactobacillus oryzae JCM 18671</name>
    <dbReference type="NCBI Taxonomy" id="1291743"/>
    <lineage>
        <taxon>Bacteria</taxon>
        <taxon>Bacillati</taxon>
        <taxon>Bacillota</taxon>
        <taxon>Bacilli</taxon>
        <taxon>Lactobacillales</taxon>
        <taxon>Lactobacillaceae</taxon>
        <taxon>Secundilactobacillus</taxon>
    </lineage>
</organism>
<gene>
    <name evidence="6" type="ORF">LOSG293_060310</name>
</gene>
<dbReference type="PIRSF" id="PIRSF012524">
    <property type="entry name" value="YitL_S1"/>
    <property type="match status" value="1"/>
</dbReference>
<evidence type="ECO:0000259" key="2">
    <source>
        <dbReference type="Pfam" id="PF13509"/>
    </source>
</evidence>
<protein>
    <submittedName>
        <fullName evidence="6">RNA-binding protein</fullName>
    </submittedName>
</protein>
<dbReference type="AlphaFoldDB" id="A0A081BHA9"/>
<dbReference type="STRING" id="1291743.LOSG293_060310"/>
<dbReference type="Pfam" id="PF17783">
    <property type="entry name" value="WHD_CvfB"/>
    <property type="match status" value="1"/>
</dbReference>
<evidence type="ECO:0000259" key="3">
    <source>
        <dbReference type="Pfam" id="PF17783"/>
    </source>
</evidence>
<dbReference type="OrthoDB" id="9801597at2"/>
<proteinExistence type="inferred from homology"/>
<dbReference type="InterPro" id="IPR048587">
    <property type="entry name" value="CvfB_S1_3rd"/>
</dbReference>
<feature type="domain" description="Conserved virulence factor B third S1" evidence="5">
    <location>
        <begin position="141"/>
        <end position="215"/>
    </location>
</feature>
<keyword evidence="7" id="KW-1185">Reference proteome</keyword>
<dbReference type="InterPro" id="IPR036388">
    <property type="entry name" value="WH-like_DNA-bd_sf"/>
</dbReference>
<dbReference type="PANTHER" id="PTHR37296:SF1">
    <property type="entry name" value="CONSERVED VIRULENCE FACTOR B"/>
    <property type="match status" value="1"/>
</dbReference>
<accession>A0A081BHA9</accession>
<dbReference type="InterPro" id="IPR012340">
    <property type="entry name" value="NA-bd_OB-fold"/>
</dbReference>
<sequence length="292" mass="32997">MNELLGRIIQGKVTDENEKYYFVQVNGETFQLDKTEILKPLKLGSQFSGFTYENESHKFQITRNAPKVQVGHYDFGTVVRSQRRLGVFVDIGLPNKDIAVSLDDLPTINTLWPQTGDRLLISLKVDKKNRIWGELADETIFDAISQPADKRMTNKDVTATVYRLKLAGTKVITSDYHLGFVHPNERDEEPRLGQEVHARVIGIHPDGSLNLSMKPRAYEAIGEDAEMILASLKHADDHQLPFTDKSDPAEIKAYFGISKGQFKRALGRLLKQRLVSQSELNIVLLEAGEQHE</sequence>
<evidence type="ECO:0000259" key="5">
    <source>
        <dbReference type="Pfam" id="PF21543"/>
    </source>
</evidence>
<comment type="caution">
    <text evidence="6">The sequence shown here is derived from an EMBL/GenBank/DDBJ whole genome shotgun (WGS) entry which is preliminary data.</text>
</comment>
<feature type="domain" description="Conserved virulence factor B first S1" evidence="2">
    <location>
        <begin position="5"/>
        <end position="62"/>
    </location>
</feature>
<evidence type="ECO:0000256" key="1">
    <source>
        <dbReference type="PIRNR" id="PIRNR012524"/>
    </source>
</evidence>
<dbReference type="Gene3D" id="1.10.10.10">
    <property type="entry name" value="Winged helix-like DNA-binding domain superfamily/Winged helix DNA-binding domain"/>
    <property type="match status" value="1"/>
</dbReference>
<evidence type="ECO:0000259" key="4">
    <source>
        <dbReference type="Pfam" id="PF21191"/>
    </source>
</evidence>
<evidence type="ECO:0000313" key="6">
    <source>
        <dbReference type="EMBL" id="GAK47427.1"/>
    </source>
</evidence>